<dbReference type="Gene3D" id="3.40.50.620">
    <property type="entry name" value="HUPs"/>
    <property type="match status" value="2"/>
</dbReference>
<comment type="similarity">
    <text evidence="1">Belongs to the universal stress protein A family.</text>
</comment>
<gene>
    <name evidence="3" type="ORF">EA472_04295</name>
</gene>
<dbReference type="CDD" id="cd00293">
    <property type="entry name" value="USP-like"/>
    <property type="match status" value="2"/>
</dbReference>
<dbReference type="PANTHER" id="PTHR46268:SF6">
    <property type="entry name" value="UNIVERSAL STRESS PROTEIN UP12"/>
    <property type="match status" value="1"/>
</dbReference>
<evidence type="ECO:0000256" key="1">
    <source>
        <dbReference type="ARBA" id="ARBA00008791"/>
    </source>
</evidence>
<evidence type="ECO:0000259" key="2">
    <source>
        <dbReference type="Pfam" id="PF00582"/>
    </source>
</evidence>
<keyword evidence="4" id="KW-1185">Reference proteome</keyword>
<proteinExistence type="inferred from homology"/>
<dbReference type="InterPro" id="IPR006015">
    <property type="entry name" value="Universal_stress_UspA"/>
</dbReference>
<dbReference type="InterPro" id="IPR014729">
    <property type="entry name" value="Rossmann-like_a/b/a_fold"/>
</dbReference>
<organism evidence="3 4">
    <name type="scientific">Natrarchaeobius chitinivorans</name>
    <dbReference type="NCBI Taxonomy" id="1679083"/>
    <lineage>
        <taxon>Archaea</taxon>
        <taxon>Methanobacteriati</taxon>
        <taxon>Methanobacteriota</taxon>
        <taxon>Stenosarchaea group</taxon>
        <taxon>Halobacteria</taxon>
        <taxon>Halobacteriales</taxon>
        <taxon>Natrialbaceae</taxon>
        <taxon>Natrarchaeobius</taxon>
    </lineage>
</organism>
<feature type="domain" description="UspA" evidence="2">
    <location>
        <begin position="156"/>
        <end position="292"/>
    </location>
</feature>
<dbReference type="Pfam" id="PF00582">
    <property type="entry name" value="Usp"/>
    <property type="match status" value="2"/>
</dbReference>
<feature type="domain" description="UspA" evidence="2">
    <location>
        <begin position="1"/>
        <end position="141"/>
    </location>
</feature>
<comment type="caution">
    <text evidence="3">The sequence shown here is derived from an EMBL/GenBank/DDBJ whole genome shotgun (WGS) entry which is preliminary data.</text>
</comment>
<dbReference type="PRINTS" id="PR01438">
    <property type="entry name" value="UNVRSLSTRESS"/>
</dbReference>
<name>A0A3N6N469_NATCH</name>
<accession>A0A3N6N469</accession>
<dbReference type="OrthoDB" id="105697at2157"/>
<evidence type="ECO:0000313" key="4">
    <source>
        <dbReference type="Proteomes" id="UP000281431"/>
    </source>
</evidence>
<reference evidence="3 4" key="1">
    <citation type="submission" date="2018-10" db="EMBL/GenBank/DDBJ databases">
        <title>Natrarchaeobius chitinivorans gen. nov., sp. nov., and Natrarchaeobius haloalkaliphilus sp. nov., alkaliphilic, chitin-utilizing haloarchaea from hypersaline alkaline lakes.</title>
        <authorList>
            <person name="Sorokin D.Y."/>
            <person name="Elcheninov A.G."/>
            <person name="Kostrikina N.A."/>
            <person name="Bale N.J."/>
            <person name="Sinninghe Damste J.S."/>
            <person name="Khijniak T.V."/>
            <person name="Kublanov I.V."/>
            <person name="Toshchakov S.V."/>
        </authorList>
    </citation>
    <scope>NUCLEOTIDE SEQUENCE [LARGE SCALE GENOMIC DNA]</scope>
    <source>
        <strain evidence="3 4">AArcht7</strain>
    </source>
</reference>
<protein>
    <submittedName>
        <fullName evidence="3">Universal stress protein</fullName>
    </submittedName>
</protein>
<dbReference type="SUPFAM" id="SSF52402">
    <property type="entry name" value="Adenine nucleotide alpha hydrolases-like"/>
    <property type="match status" value="2"/>
</dbReference>
<dbReference type="PANTHER" id="PTHR46268">
    <property type="entry name" value="STRESS RESPONSE PROTEIN NHAX"/>
    <property type="match status" value="1"/>
</dbReference>
<dbReference type="InterPro" id="IPR006016">
    <property type="entry name" value="UspA"/>
</dbReference>
<evidence type="ECO:0000313" key="3">
    <source>
        <dbReference type="EMBL" id="RQH02527.1"/>
    </source>
</evidence>
<dbReference type="EMBL" id="REFZ01000002">
    <property type="protein sequence ID" value="RQH02527.1"/>
    <property type="molecule type" value="Genomic_DNA"/>
</dbReference>
<sequence length="292" mass="30823">MFHDVLVPTDGSAGSEAVLAHATEIARTYGADVHALFVVDSGSIPGGLDPDQRDALSAPSERRGREATIRIANRLEEEELGAAREVRDGVPYREILDYADEQGVDLILMGTHGRTGVDRARLGSTTERVLGRADVPVLSIRLADDGAEPSPPSDGYDTVVVPTDGSDVAERAAETALELAETYGSDVHVVYVVDATVYDLEDAPRSVIGLLREGGQKATEEVAATARERDLSATTELRRGAPAAEVLAATSAADADLVAMGTRGRTLDSSRLLGSTTAQVVRRSPVPVLTVR</sequence>
<dbReference type="AlphaFoldDB" id="A0A3N6N469"/>
<dbReference type="Proteomes" id="UP000281431">
    <property type="component" value="Unassembled WGS sequence"/>
</dbReference>